<protein>
    <recommendedName>
        <fullName evidence="6">AGC-kinase C-terminal domain-containing protein</fullName>
    </recommendedName>
</protein>
<dbReference type="PANTHER" id="PTHR24351">
    <property type="entry name" value="RIBOSOMAL PROTEIN S6 KINASE"/>
    <property type="match status" value="1"/>
</dbReference>
<proteinExistence type="predicted"/>
<dbReference type="EMBL" id="JARKHS020019171">
    <property type="protein sequence ID" value="KAK8771879.1"/>
    <property type="molecule type" value="Genomic_DNA"/>
</dbReference>
<keyword evidence="1" id="KW-0723">Serine/threonine-protein kinase</keyword>
<comment type="caution">
    <text evidence="7">The sequence shown here is derived from an EMBL/GenBank/DDBJ whole genome shotgun (WGS) entry which is preliminary data.</text>
</comment>
<dbReference type="SUPFAM" id="SSF56112">
    <property type="entry name" value="Protein kinase-like (PK-like)"/>
    <property type="match status" value="1"/>
</dbReference>
<keyword evidence="4" id="KW-0418">Kinase</keyword>
<evidence type="ECO:0000256" key="4">
    <source>
        <dbReference type="ARBA" id="ARBA00022777"/>
    </source>
</evidence>
<evidence type="ECO:0000256" key="2">
    <source>
        <dbReference type="ARBA" id="ARBA00022679"/>
    </source>
</evidence>
<organism evidence="7 8">
    <name type="scientific">Amblyomma americanum</name>
    <name type="common">Lone star tick</name>
    <dbReference type="NCBI Taxonomy" id="6943"/>
    <lineage>
        <taxon>Eukaryota</taxon>
        <taxon>Metazoa</taxon>
        <taxon>Ecdysozoa</taxon>
        <taxon>Arthropoda</taxon>
        <taxon>Chelicerata</taxon>
        <taxon>Arachnida</taxon>
        <taxon>Acari</taxon>
        <taxon>Parasitiformes</taxon>
        <taxon>Ixodida</taxon>
        <taxon>Ixodoidea</taxon>
        <taxon>Ixodidae</taxon>
        <taxon>Amblyomminae</taxon>
        <taxon>Amblyomma</taxon>
    </lineage>
</organism>
<keyword evidence="3" id="KW-0547">Nucleotide-binding</keyword>
<name>A0AAQ4EAV4_AMBAM</name>
<dbReference type="AlphaFoldDB" id="A0AAQ4EAV4"/>
<sequence>PPYTAENRKKTIEKILRCRLNLPPYLTPDARDLLRKLLRRNVLQRLGSGPRDAQDIKVHPFFRHVNWEDVLARRVDPPIKPQLVGLVCHLSPGVPR</sequence>
<dbReference type="InterPro" id="IPR011009">
    <property type="entry name" value="Kinase-like_dom_sf"/>
</dbReference>
<evidence type="ECO:0000256" key="5">
    <source>
        <dbReference type="ARBA" id="ARBA00022840"/>
    </source>
</evidence>
<dbReference type="GO" id="GO:0004674">
    <property type="term" value="F:protein serine/threonine kinase activity"/>
    <property type="evidence" value="ECO:0007669"/>
    <property type="project" value="UniProtKB-KW"/>
</dbReference>
<keyword evidence="5" id="KW-0067">ATP-binding</keyword>
<accession>A0AAQ4EAV4</accession>
<evidence type="ECO:0000256" key="3">
    <source>
        <dbReference type="ARBA" id="ARBA00022741"/>
    </source>
</evidence>
<keyword evidence="8" id="KW-1185">Reference proteome</keyword>
<dbReference type="GO" id="GO:0005524">
    <property type="term" value="F:ATP binding"/>
    <property type="evidence" value="ECO:0007669"/>
    <property type="project" value="UniProtKB-KW"/>
</dbReference>
<feature type="non-terminal residue" evidence="7">
    <location>
        <position position="1"/>
    </location>
</feature>
<dbReference type="PROSITE" id="PS51285">
    <property type="entry name" value="AGC_KINASE_CTER"/>
    <property type="match status" value="1"/>
</dbReference>
<evidence type="ECO:0000313" key="7">
    <source>
        <dbReference type="EMBL" id="KAK8771879.1"/>
    </source>
</evidence>
<reference evidence="7 8" key="1">
    <citation type="journal article" date="2023" name="Arcadia Sci">
        <title>De novo assembly of a long-read Amblyomma americanum tick genome.</title>
        <authorList>
            <person name="Chou S."/>
            <person name="Poskanzer K.E."/>
            <person name="Rollins M."/>
            <person name="Thuy-Boun P.S."/>
        </authorList>
    </citation>
    <scope>NUCLEOTIDE SEQUENCE [LARGE SCALE GENOMIC DNA]</scope>
    <source>
        <strain evidence="7">F_SG_1</strain>
        <tissue evidence="7">Salivary glands</tissue>
    </source>
</reference>
<evidence type="ECO:0000259" key="6">
    <source>
        <dbReference type="PROSITE" id="PS51285"/>
    </source>
</evidence>
<keyword evidence="2" id="KW-0808">Transferase</keyword>
<feature type="domain" description="AGC-kinase C-terminal" evidence="6">
    <location>
        <begin position="63"/>
        <end position="96"/>
    </location>
</feature>
<evidence type="ECO:0000256" key="1">
    <source>
        <dbReference type="ARBA" id="ARBA00022527"/>
    </source>
</evidence>
<gene>
    <name evidence="7" type="ORF">V5799_024877</name>
</gene>
<dbReference type="Proteomes" id="UP001321473">
    <property type="component" value="Unassembled WGS sequence"/>
</dbReference>
<dbReference type="Gene3D" id="1.10.510.10">
    <property type="entry name" value="Transferase(Phosphotransferase) domain 1"/>
    <property type="match status" value="1"/>
</dbReference>
<evidence type="ECO:0000313" key="8">
    <source>
        <dbReference type="Proteomes" id="UP001321473"/>
    </source>
</evidence>
<dbReference type="InterPro" id="IPR000961">
    <property type="entry name" value="AGC-kinase_C"/>
</dbReference>